<evidence type="ECO:0000256" key="2">
    <source>
        <dbReference type="ARBA" id="ARBA00023136"/>
    </source>
</evidence>
<name>A0A0E9M1B5_9BACT</name>
<dbReference type="Pfam" id="PF13525">
    <property type="entry name" value="YfiO"/>
    <property type="match status" value="1"/>
</dbReference>
<evidence type="ECO:0000259" key="4">
    <source>
        <dbReference type="Pfam" id="PF13525"/>
    </source>
</evidence>
<dbReference type="SUPFAM" id="SSF48452">
    <property type="entry name" value="TPR-like"/>
    <property type="match status" value="1"/>
</dbReference>
<accession>A0A0E9M1B5</accession>
<dbReference type="EMBL" id="BAZW01000033">
    <property type="protein sequence ID" value="GAO30915.1"/>
    <property type="molecule type" value="Genomic_DNA"/>
</dbReference>
<evidence type="ECO:0000313" key="5">
    <source>
        <dbReference type="EMBL" id="GAO30915.1"/>
    </source>
</evidence>
<dbReference type="NCBIfam" id="TIGR03302">
    <property type="entry name" value="OM_YfiO"/>
    <property type="match status" value="1"/>
</dbReference>
<keyword evidence="5" id="KW-0449">Lipoprotein</keyword>
<keyword evidence="6" id="KW-1185">Reference proteome</keyword>
<protein>
    <submittedName>
        <fullName evidence="5">Lipoprotein protein, putative</fullName>
    </submittedName>
</protein>
<dbReference type="STRING" id="1236989.JCM15548_13235"/>
<dbReference type="Proteomes" id="UP000032900">
    <property type="component" value="Unassembled WGS sequence"/>
</dbReference>
<evidence type="ECO:0000313" key="6">
    <source>
        <dbReference type="Proteomes" id="UP000032900"/>
    </source>
</evidence>
<organism evidence="5 6">
    <name type="scientific">Geofilum rubicundum JCM 15548</name>
    <dbReference type="NCBI Taxonomy" id="1236989"/>
    <lineage>
        <taxon>Bacteria</taxon>
        <taxon>Pseudomonadati</taxon>
        <taxon>Bacteroidota</taxon>
        <taxon>Bacteroidia</taxon>
        <taxon>Marinilabiliales</taxon>
        <taxon>Marinilabiliaceae</taxon>
        <taxon>Geofilum</taxon>
    </lineage>
</organism>
<reference evidence="5 6" key="1">
    <citation type="journal article" date="2015" name="Microbes Environ.">
        <title>Distribution and evolution of nitrogen fixation genes in the phylum bacteroidetes.</title>
        <authorList>
            <person name="Inoue J."/>
            <person name="Oshima K."/>
            <person name="Suda W."/>
            <person name="Sakamoto M."/>
            <person name="Iino T."/>
            <person name="Noda S."/>
            <person name="Hongoh Y."/>
            <person name="Hattori M."/>
            <person name="Ohkuma M."/>
        </authorList>
    </citation>
    <scope>NUCLEOTIDE SEQUENCE [LARGE SCALE GENOMIC DNA]</scope>
    <source>
        <strain evidence="5">JCM 15548</strain>
    </source>
</reference>
<sequence>MLFVLASCSEYQKLLKSTDHDLKYEKALVYYEQGDYLRASTLFSELIGIYRGTEKSETSHYIYADCLYNMKDYLMAEHYFSMFVQNYPTSDRTEDAQFMAAFCSYELSPNPRLDQSATYKALDGFQLFINLYPNSERAKEATILMDELRDKLVYKAYLNAKLYYNLGNYMGNNYQSAVIAARNTLDDYPDTQYREELSFLILDAKYLEAINSVEEKQEERLRNTLDEYYSFINEYPESEYLSNANKIFEVTTALLN</sequence>
<dbReference type="Gene3D" id="1.25.40.10">
    <property type="entry name" value="Tetratricopeptide repeat domain"/>
    <property type="match status" value="1"/>
</dbReference>
<proteinExistence type="predicted"/>
<dbReference type="AlphaFoldDB" id="A0A0E9M1B5"/>
<keyword evidence="1" id="KW-0732">Signal</keyword>
<evidence type="ECO:0000256" key="1">
    <source>
        <dbReference type="ARBA" id="ARBA00022729"/>
    </source>
</evidence>
<dbReference type="InterPro" id="IPR039565">
    <property type="entry name" value="BamD-like"/>
</dbReference>
<dbReference type="InterPro" id="IPR011990">
    <property type="entry name" value="TPR-like_helical_dom_sf"/>
</dbReference>
<feature type="domain" description="Outer membrane lipoprotein BamD-like" evidence="4">
    <location>
        <begin position="24"/>
        <end position="211"/>
    </location>
</feature>
<keyword evidence="2" id="KW-0472">Membrane</keyword>
<keyword evidence="3" id="KW-0998">Cell outer membrane</keyword>
<dbReference type="InterPro" id="IPR017689">
    <property type="entry name" value="BamD"/>
</dbReference>
<gene>
    <name evidence="5" type="ORF">JCM15548_13235</name>
</gene>
<evidence type="ECO:0000256" key="3">
    <source>
        <dbReference type="ARBA" id="ARBA00023237"/>
    </source>
</evidence>
<comment type="caution">
    <text evidence="5">The sequence shown here is derived from an EMBL/GenBank/DDBJ whole genome shotgun (WGS) entry which is preliminary data.</text>
</comment>